<evidence type="ECO:0000259" key="2">
    <source>
        <dbReference type="Pfam" id="PF17919"/>
    </source>
</evidence>
<organism evidence="4">
    <name type="scientific">Tanacetum cinerariifolium</name>
    <name type="common">Dalmatian daisy</name>
    <name type="synonym">Chrysanthemum cinerariifolium</name>
    <dbReference type="NCBI Taxonomy" id="118510"/>
    <lineage>
        <taxon>Eukaryota</taxon>
        <taxon>Viridiplantae</taxon>
        <taxon>Streptophyta</taxon>
        <taxon>Embryophyta</taxon>
        <taxon>Tracheophyta</taxon>
        <taxon>Spermatophyta</taxon>
        <taxon>Magnoliopsida</taxon>
        <taxon>eudicotyledons</taxon>
        <taxon>Gunneridae</taxon>
        <taxon>Pentapetalae</taxon>
        <taxon>asterids</taxon>
        <taxon>campanulids</taxon>
        <taxon>Asterales</taxon>
        <taxon>Asteraceae</taxon>
        <taxon>Asteroideae</taxon>
        <taxon>Anthemideae</taxon>
        <taxon>Anthemidinae</taxon>
        <taxon>Tanacetum</taxon>
    </lineage>
</organism>
<dbReference type="FunFam" id="3.30.70.270:FF:000020">
    <property type="entry name" value="Transposon Tf2-6 polyprotein-like Protein"/>
    <property type="match status" value="1"/>
</dbReference>
<dbReference type="CDD" id="cd01647">
    <property type="entry name" value="RT_LTR"/>
    <property type="match status" value="1"/>
</dbReference>
<proteinExistence type="predicted"/>
<feature type="domain" description="Reverse transcriptase/retrotransposon-derived protein RNase H-like" evidence="2">
    <location>
        <begin position="248"/>
        <end position="300"/>
    </location>
</feature>
<feature type="non-terminal residue" evidence="4">
    <location>
        <position position="1"/>
    </location>
</feature>
<evidence type="ECO:0000256" key="1">
    <source>
        <dbReference type="SAM" id="MobiDB-lite"/>
    </source>
</evidence>
<dbReference type="InterPro" id="IPR043128">
    <property type="entry name" value="Rev_trsase/Diguanyl_cyclase"/>
</dbReference>
<dbReference type="Pfam" id="PF24626">
    <property type="entry name" value="SH3_Tf2-1"/>
    <property type="match status" value="1"/>
</dbReference>
<keyword evidence="4" id="KW-0695">RNA-directed DNA polymerase</keyword>
<feature type="compositionally biased region" description="Basic and acidic residues" evidence="1">
    <location>
        <begin position="1"/>
        <end position="11"/>
    </location>
</feature>
<gene>
    <name evidence="4" type="ORF">Tci_042843</name>
</gene>
<dbReference type="GO" id="GO:0003964">
    <property type="term" value="F:RNA-directed DNA polymerase activity"/>
    <property type="evidence" value="ECO:0007669"/>
    <property type="project" value="UniProtKB-KW"/>
</dbReference>
<dbReference type="InterPro" id="IPR043502">
    <property type="entry name" value="DNA/RNA_pol_sf"/>
</dbReference>
<dbReference type="PANTHER" id="PTHR24559">
    <property type="entry name" value="TRANSPOSON TY3-I GAG-POL POLYPROTEIN"/>
    <property type="match status" value="1"/>
</dbReference>
<dbReference type="Gene3D" id="3.10.10.10">
    <property type="entry name" value="HIV Type 1 Reverse Transcriptase, subunit A, domain 1"/>
    <property type="match status" value="1"/>
</dbReference>
<dbReference type="AlphaFoldDB" id="A0A6L2MF81"/>
<feature type="compositionally biased region" description="Low complexity" evidence="1">
    <location>
        <begin position="12"/>
        <end position="24"/>
    </location>
</feature>
<dbReference type="Gene3D" id="3.30.70.270">
    <property type="match status" value="2"/>
</dbReference>
<dbReference type="EMBL" id="BKCJ010006195">
    <property type="protein sequence ID" value="GEU70865.1"/>
    <property type="molecule type" value="Genomic_DNA"/>
</dbReference>
<keyword evidence="4" id="KW-0808">Transferase</keyword>
<evidence type="ECO:0000313" key="4">
    <source>
        <dbReference type="EMBL" id="GEU70865.1"/>
    </source>
</evidence>
<sequence>TENNRKFEDAARNNQKQKQQNKRQNTGRAYIVGSSEKKPYGEYKPLYSKCNYHHDGPCAPKCHKCNRVGNLARDYKSTTNANTVNNQRGNEDLLGLPPTRQVEFLIDLISGDVLVARAPYRLAPSEMKELSDQLKELFNKGFIRPSSSPWGALVLFVKKKDRSFRMYIDYRELNKLTVKNRYPLPSIDDLLDQLQGSSVYSKINLRSDTNGDSSIYGLAGYYRRFIKGFSKIAKSMTKLTQKGVKFDWGDKEEAAFQLIKQKLCSALILALPEGSKDFVVYYDALQKELGVVLMQKEKCRSPVFWAEVGKVQLLGQEIVQETTKKIVQIKQRIQAARDQQKSYANLKRKPMKFQIRDKVMLKVSPWKVVVHFGKQGKLNPRFVRPFKVLEKVGSIAYKLKLPQELSRVPNTFHVSNLKKCYADEPLAVPLDGLHVDDKLHFLEEPIETMDREVKRWKQSRIPIVKVRWNSRRGHEFTWEREDQFRKKYTHLFTKTTPSSSAAS</sequence>
<accession>A0A6L2MF81</accession>
<name>A0A6L2MF81_TANCI</name>
<comment type="caution">
    <text evidence="4">The sequence shown here is derived from an EMBL/GenBank/DDBJ whole genome shotgun (WGS) entry which is preliminary data.</text>
</comment>
<dbReference type="SUPFAM" id="SSF56672">
    <property type="entry name" value="DNA/RNA polymerases"/>
    <property type="match status" value="1"/>
</dbReference>
<dbReference type="InterPro" id="IPR056924">
    <property type="entry name" value="SH3_Tf2-1"/>
</dbReference>
<feature type="domain" description="Tf2-1-like SH3-like" evidence="3">
    <location>
        <begin position="357"/>
        <end position="420"/>
    </location>
</feature>
<keyword evidence="4" id="KW-0548">Nucleotidyltransferase</keyword>
<evidence type="ECO:0000259" key="3">
    <source>
        <dbReference type="Pfam" id="PF24626"/>
    </source>
</evidence>
<reference evidence="4" key="1">
    <citation type="journal article" date="2019" name="Sci. Rep.">
        <title>Draft genome of Tanacetum cinerariifolium, the natural source of mosquito coil.</title>
        <authorList>
            <person name="Yamashiro T."/>
            <person name="Shiraishi A."/>
            <person name="Satake H."/>
            <person name="Nakayama K."/>
        </authorList>
    </citation>
    <scope>NUCLEOTIDE SEQUENCE</scope>
</reference>
<protein>
    <submittedName>
        <fullName evidence="4">Putative reverse transcriptase domain-containing protein</fullName>
    </submittedName>
</protein>
<dbReference type="Pfam" id="PF17919">
    <property type="entry name" value="RT_RNaseH_2"/>
    <property type="match status" value="1"/>
</dbReference>
<dbReference type="PANTHER" id="PTHR24559:SF427">
    <property type="entry name" value="RNA-DIRECTED DNA POLYMERASE"/>
    <property type="match status" value="1"/>
</dbReference>
<feature type="region of interest" description="Disordered" evidence="1">
    <location>
        <begin position="1"/>
        <end position="33"/>
    </location>
</feature>
<dbReference type="InterPro" id="IPR041577">
    <property type="entry name" value="RT_RNaseH_2"/>
</dbReference>
<dbReference type="InterPro" id="IPR053134">
    <property type="entry name" value="RNA-dir_DNA_polymerase"/>
</dbReference>